<dbReference type="InterPro" id="IPR015720">
    <property type="entry name" value="Emp24-like"/>
</dbReference>
<feature type="domain" description="GOLD" evidence="11">
    <location>
        <begin position="32"/>
        <end position="114"/>
    </location>
</feature>
<dbReference type="PANTHER" id="PTHR22811">
    <property type="entry name" value="TRANSMEMBRANE EMP24 DOMAIN-CONTAINING PROTEIN"/>
    <property type="match status" value="1"/>
</dbReference>
<sequence length="202" mass="22688">MARAATALLAAAALFAVSRVAALEMKVDAAVKECLFEEVSRGNKLTGSFEVLSGGMHDIDATIRGPNDQEMWAVRQRSQAHFHVVAAQDGLHSICFENRLSSRAVKTVAFSIHVGDDVFKELAQHEHLTPLEQEISQLADNLQTVVDEQHYYWSRERRHRDTSESTNARVLWFSVAETLVILAMAGWQFWSLRAFISKTLTF</sequence>
<evidence type="ECO:0000256" key="8">
    <source>
        <dbReference type="RuleBase" id="RU003827"/>
    </source>
</evidence>
<evidence type="ECO:0000256" key="1">
    <source>
        <dbReference type="ARBA" id="ARBA00004479"/>
    </source>
</evidence>
<evidence type="ECO:0000259" key="11">
    <source>
        <dbReference type="PROSITE" id="PS50866"/>
    </source>
</evidence>
<evidence type="ECO:0000256" key="5">
    <source>
        <dbReference type="ARBA" id="ARBA00022989"/>
    </source>
</evidence>
<proteinExistence type="inferred from homology"/>
<dbReference type="Proteomes" id="UP000323011">
    <property type="component" value="Unassembled WGS sequence"/>
</dbReference>
<evidence type="ECO:0000256" key="7">
    <source>
        <dbReference type="ARBA" id="ARBA00037847"/>
    </source>
</evidence>
<keyword evidence="3 8" id="KW-0812">Transmembrane</keyword>
<dbReference type="GO" id="GO:0016020">
    <property type="term" value="C:membrane"/>
    <property type="evidence" value="ECO:0007669"/>
    <property type="project" value="UniProtKB-SubCell"/>
</dbReference>
<comment type="subcellular location">
    <subcellularLocation>
        <location evidence="7">Endomembrane system</location>
        <topology evidence="7">Single-pass membrane protein</topology>
    </subcellularLocation>
    <subcellularLocation>
        <location evidence="1 8">Membrane</location>
        <topology evidence="1 8">Single-pass type I membrane protein</topology>
    </subcellularLocation>
</comment>
<dbReference type="EMBL" id="VLTN01000028">
    <property type="protein sequence ID" value="KAA0151199.1"/>
    <property type="molecule type" value="Genomic_DNA"/>
</dbReference>
<name>A0A5A8CER1_CAFRO</name>
<evidence type="ECO:0000256" key="10">
    <source>
        <dbReference type="SAM" id="SignalP"/>
    </source>
</evidence>
<evidence type="ECO:0000313" key="13">
    <source>
        <dbReference type="Proteomes" id="UP000323011"/>
    </source>
</evidence>
<keyword evidence="5 9" id="KW-1133">Transmembrane helix</keyword>
<evidence type="ECO:0000256" key="2">
    <source>
        <dbReference type="ARBA" id="ARBA00007104"/>
    </source>
</evidence>
<evidence type="ECO:0000313" key="12">
    <source>
        <dbReference type="EMBL" id="KAA0151199.1"/>
    </source>
</evidence>
<keyword evidence="6 9" id="KW-0472">Membrane</keyword>
<evidence type="ECO:0000256" key="4">
    <source>
        <dbReference type="ARBA" id="ARBA00022729"/>
    </source>
</evidence>
<feature type="signal peptide" evidence="10">
    <location>
        <begin position="1"/>
        <end position="22"/>
    </location>
</feature>
<feature type="chain" id="PRO_5023026602" description="GOLD domain-containing protein" evidence="10">
    <location>
        <begin position="23"/>
        <end position="202"/>
    </location>
</feature>
<gene>
    <name evidence="12" type="ORF">FNF29_04675</name>
</gene>
<dbReference type="SUPFAM" id="SSF101576">
    <property type="entry name" value="Supernatant protein factor (SPF), C-terminal domain"/>
    <property type="match status" value="1"/>
</dbReference>
<protein>
    <recommendedName>
        <fullName evidence="11">GOLD domain-containing protein</fullName>
    </recommendedName>
</protein>
<evidence type="ECO:0000256" key="6">
    <source>
        <dbReference type="ARBA" id="ARBA00023136"/>
    </source>
</evidence>
<dbReference type="GO" id="GO:0012505">
    <property type="term" value="C:endomembrane system"/>
    <property type="evidence" value="ECO:0007669"/>
    <property type="project" value="UniProtKB-SubCell"/>
</dbReference>
<accession>A0A5A8CER1</accession>
<organism evidence="12 13">
    <name type="scientific">Cafeteria roenbergensis</name>
    <name type="common">Marine flagellate</name>
    <dbReference type="NCBI Taxonomy" id="33653"/>
    <lineage>
        <taxon>Eukaryota</taxon>
        <taxon>Sar</taxon>
        <taxon>Stramenopiles</taxon>
        <taxon>Bigyra</taxon>
        <taxon>Opalozoa</taxon>
        <taxon>Bicosoecida</taxon>
        <taxon>Cafeteriaceae</taxon>
        <taxon>Cafeteria</taxon>
    </lineage>
</organism>
<keyword evidence="4 10" id="KW-0732">Signal</keyword>
<dbReference type="OMA" id="VSFHIHV"/>
<dbReference type="PROSITE" id="PS50866">
    <property type="entry name" value="GOLD"/>
    <property type="match status" value="1"/>
</dbReference>
<dbReference type="InterPro" id="IPR009038">
    <property type="entry name" value="GOLD_dom"/>
</dbReference>
<feature type="transmembrane region" description="Helical" evidence="9">
    <location>
        <begin position="170"/>
        <end position="190"/>
    </location>
</feature>
<dbReference type="Pfam" id="PF01105">
    <property type="entry name" value="EMP24_GP25L"/>
    <property type="match status" value="1"/>
</dbReference>
<keyword evidence="13" id="KW-1185">Reference proteome</keyword>
<reference evidence="12 13" key="1">
    <citation type="submission" date="2019-07" db="EMBL/GenBank/DDBJ databases">
        <title>Genomes of Cafeteria roenbergensis.</title>
        <authorList>
            <person name="Fischer M.G."/>
            <person name="Hackl T."/>
            <person name="Roman M."/>
        </authorList>
    </citation>
    <scope>NUCLEOTIDE SEQUENCE [LARGE SCALE GENOMIC DNA]</scope>
    <source>
        <strain evidence="12 13">BVI</strain>
    </source>
</reference>
<comment type="similarity">
    <text evidence="2 8">Belongs to the EMP24/GP25L family.</text>
</comment>
<comment type="caution">
    <text evidence="12">The sequence shown here is derived from an EMBL/GenBank/DDBJ whole genome shotgun (WGS) entry which is preliminary data.</text>
</comment>
<dbReference type="SMART" id="SM01190">
    <property type="entry name" value="EMP24_GP25L"/>
    <property type="match status" value="1"/>
</dbReference>
<evidence type="ECO:0000256" key="3">
    <source>
        <dbReference type="ARBA" id="ARBA00022692"/>
    </source>
</evidence>
<dbReference type="InterPro" id="IPR036598">
    <property type="entry name" value="GOLD_dom_sf"/>
</dbReference>
<evidence type="ECO:0000256" key="9">
    <source>
        <dbReference type="SAM" id="Phobius"/>
    </source>
</evidence>
<dbReference type="AlphaFoldDB" id="A0A5A8CER1"/>